<accession>W5TD43</accession>
<dbReference type="HOGENOM" id="CLU_2992176_0_0_11"/>
<proteinExistence type="predicted"/>
<dbReference type="KEGG" id="nno:NONO_c24590"/>
<protein>
    <submittedName>
        <fullName evidence="1">Uncharacterized protein</fullName>
    </submittedName>
</protein>
<gene>
    <name evidence="1" type="ORF">NONO_c24590</name>
</gene>
<sequence length="57" mass="6565">MSLDASGGKLSFICDICEKEATYLTPDYQLCSECQDHYPIGSDEFYRMLDWVERYAG</sequence>
<evidence type="ECO:0000313" key="2">
    <source>
        <dbReference type="Proteomes" id="UP000019150"/>
    </source>
</evidence>
<dbReference type="RefSeq" id="WP_158436202.1">
    <property type="nucleotide sequence ID" value="NZ_CP006850.1"/>
</dbReference>
<name>W5TD43_9NOCA</name>
<dbReference type="PATRIC" id="fig|1415166.3.peg.2514"/>
<organism evidence="1 2">
    <name type="scientific">Nocardia nova SH22a</name>
    <dbReference type="NCBI Taxonomy" id="1415166"/>
    <lineage>
        <taxon>Bacteria</taxon>
        <taxon>Bacillati</taxon>
        <taxon>Actinomycetota</taxon>
        <taxon>Actinomycetes</taxon>
        <taxon>Mycobacteriales</taxon>
        <taxon>Nocardiaceae</taxon>
        <taxon>Nocardia</taxon>
    </lineage>
</organism>
<dbReference type="Proteomes" id="UP000019150">
    <property type="component" value="Chromosome"/>
</dbReference>
<dbReference type="EMBL" id="CP006850">
    <property type="protein sequence ID" value="AHH17255.1"/>
    <property type="molecule type" value="Genomic_DNA"/>
</dbReference>
<dbReference type="AlphaFoldDB" id="W5TD43"/>
<keyword evidence="2" id="KW-1185">Reference proteome</keyword>
<evidence type="ECO:0000313" key="1">
    <source>
        <dbReference type="EMBL" id="AHH17255.1"/>
    </source>
</evidence>
<reference evidence="1 2" key="1">
    <citation type="journal article" date="2014" name="Appl. Environ. Microbiol.">
        <title>Insights into the Microbial Degradation of Rubber and Gutta-Percha by Analysis of the Complete Genome of Nocardia nova SH22a.</title>
        <authorList>
            <person name="Luo Q."/>
            <person name="Hiessl S."/>
            <person name="Poehlein A."/>
            <person name="Daniel R."/>
            <person name="Steinbuchel A."/>
        </authorList>
    </citation>
    <scope>NUCLEOTIDE SEQUENCE [LARGE SCALE GENOMIC DNA]</scope>
    <source>
        <strain evidence="1">SH22a</strain>
    </source>
</reference>